<proteinExistence type="predicted"/>
<protein>
    <submittedName>
        <fullName evidence="1">Uncharacterized protein</fullName>
    </submittedName>
</protein>
<evidence type="ECO:0000313" key="1">
    <source>
        <dbReference type="EMBL" id="MBX42242.1"/>
    </source>
</evidence>
<reference evidence="1" key="1">
    <citation type="submission" date="2018-02" db="EMBL/GenBank/DDBJ databases">
        <title>Rhizophora mucronata_Transcriptome.</title>
        <authorList>
            <person name="Meera S.P."/>
            <person name="Sreeshan A."/>
            <person name="Augustine A."/>
        </authorList>
    </citation>
    <scope>NUCLEOTIDE SEQUENCE</scope>
    <source>
        <tissue evidence="1">Leaf</tissue>
    </source>
</reference>
<dbReference type="AlphaFoldDB" id="A0A2P2NID2"/>
<accession>A0A2P2NID2</accession>
<dbReference type="EMBL" id="GGEC01061758">
    <property type="protein sequence ID" value="MBX42242.1"/>
    <property type="molecule type" value="Transcribed_RNA"/>
</dbReference>
<organism evidence="1">
    <name type="scientific">Rhizophora mucronata</name>
    <name type="common">Asiatic mangrove</name>
    <dbReference type="NCBI Taxonomy" id="61149"/>
    <lineage>
        <taxon>Eukaryota</taxon>
        <taxon>Viridiplantae</taxon>
        <taxon>Streptophyta</taxon>
        <taxon>Embryophyta</taxon>
        <taxon>Tracheophyta</taxon>
        <taxon>Spermatophyta</taxon>
        <taxon>Magnoliopsida</taxon>
        <taxon>eudicotyledons</taxon>
        <taxon>Gunneridae</taxon>
        <taxon>Pentapetalae</taxon>
        <taxon>rosids</taxon>
        <taxon>fabids</taxon>
        <taxon>Malpighiales</taxon>
        <taxon>Rhizophoraceae</taxon>
        <taxon>Rhizophora</taxon>
    </lineage>
</organism>
<name>A0A2P2NID2_RHIMU</name>
<sequence length="33" mass="3856">MCIALVSSSWKLFVGEKIWTSLSKRKTITCFYQ</sequence>